<keyword evidence="2" id="KW-1185">Reference proteome</keyword>
<dbReference type="Proteomes" id="UP000201487">
    <property type="component" value="Segment"/>
</dbReference>
<reference evidence="1 2" key="1">
    <citation type="journal article" date="2015" name="Genome Announc.">
        <title>Complete Genome Sequence of Salmonella enterica Serovar Enteritidis Bacteriophage f18SE, Isolated in Chile.</title>
        <authorList>
            <person name="Segovia C."/>
            <person name="Vasquez I."/>
            <person name="Maracaja-Coutinho V."/>
            <person name="Robeson J."/>
            <person name="Santander J."/>
        </authorList>
    </citation>
    <scope>NUCLEOTIDE SEQUENCE [LARGE SCALE GENOMIC DNA]</scope>
</reference>
<name>A0A0K1Y7L9_9CAUD</name>
<proteinExistence type="predicted"/>
<evidence type="ECO:0000313" key="1">
    <source>
        <dbReference type="EMBL" id="AKY03062.1"/>
    </source>
</evidence>
<organism evidence="1 2">
    <name type="scientific">Salmonella phage f18SE</name>
    <dbReference type="NCBI Taxonomy" id="1611545"/>
    <lineage>
        <taxon>Viruses</taxon>
        <taxon>Duplodnaviria</taxon>
        <taxon>Heunggongvirae</taxon>
        <taxon>Uroviricota</taxon>
        <taxon>Caudoviricetes</taxon>
        <taxon>Sarkviridae</taxon>
        <taxon>Guernseyvirinae</taxon>
        <taxon>Jerseyvirus</taxon>
        <taxon>Jerseyvirus f18SE</taxon>
    </lineage>
</organism>
<dbReference type="KEGG" id="vg:26523553"/>
<accession>A0A0K1Y7L9</accession>
<dbReference type="RefSeq" id="YP_009191600.1">
    <property type="nucleotide sequence ID" value="NC_028698.1"/>
</dbReference>
<dbReference type="GeneID" id="26523553"/>
<dbReference type="OrthoDB" id="17401at10239"/>
<sequence length="108" mass="11945">MLISEGKPTFGDFFIVDDKYLWLSVAGLAGGAVSQIKKREAISPWLRLCHLVASACCAVYASPIIISYYELSQSEGQYLVPFGVGMFWLKLFEAADSSLSNFKLPWGK</sequence>
<protein>
    <submittedName>
        <fullName evidence="1">Uncharacterized protein</fullName>
    </submittedName>
</protein>
<dbReference type="EMBL" id="KR270151">
    <property type="protein sequence ID" value="AKY03062.1"/>
    <property type="molecule type" value="Genomic_DNA"/>
</dbReference>
<evidence type="ECO:0000313" key="2">
    <source>
        <dbReference type="Proteomes" id="UP000201487"/>
    </source>
</evidence>